<keyword evidence="1" id="KW-1133">Transmembrane helix</keyword>
<feature type="domain" description="DUF1206" evidence="2">
    <location>
        <begin position="117"/>
        <end position="183"/>
    </location>
</feature>
<feature type="transmembrane region" description="Helical" evidence="1">
    <location>
        <begin position="31"/>
        <end position="52"/>
    </location>
</feature>
<dbReference type="EMBL" id="JAGYPE010000002">
    <property type="protein sequence ID" value="MBS4182152.1"/>
    <property type="molecule type" value="Genomic_DNA"/>
</dbReference>
<gene>
    <name evidence="3" type="ORF">KHB02_12215</name>
</gene>
<protein>
    <submittedName>
        <fullName evidence="3">DUF1206 domain-containing protein</fullName>
    </submittedName>
</protein>
<dbReference type="AlphaFoldDB" id="A0A942Y8A3"/>
<organism evidence="3">
    <name type="scientific">Neobacillus citreus</name>
    <dbReference type="NCBI Taxonomy" id="2833578"/>
    <lineage>
        <taxon>Bacteria</taxon>
        <taxon>Bacillati</taxon>
        <taxon>Bacillota</taxon>
        <taxon>Bacilli</taxon>
        <taxon>Bacillales</taxon>
        <taxon>Bacillaceae</taxon>
        <taxon>Neobacillus</taxon>
    </lineage>
</organism>
<dbReference type="Pfam" id="PF06724">
    <property type="entry name" value="DUF1206"/>
    <property type="match status" value="3"/>
</dbReference>
<accession>A0A942Y8A3</accession>
<feature type="transmembrane region" description="Helical" evidence="1">
    <location>
        <begin position="158"/>
        <end position="181"/>
    </location>
</feature>
<proteinExistence type="predicted"/>
<feature type="transmembrane region" description="Helical" evidence="1">
    <location>
        <begin position="117"/>
        <end position="138"/>
    </location>
</feature>
<feature type="domain" description="DUF1206" evidence="2">
    <location>
        <begin position="31"/>
        <end position="100"/>
    </location>
</feature>
<evidence type="ECO:0000259" key="2">
    <source>
        <dbReference type="Pfam" id="PF06724"/>
    </source>
</evidence>
<comment type="caution">
    <text evidence="3">The sequence shown here is derived from an EMBL/GenBank/DDBJ whole genome shotgun (WGS) entry which is preliminary data.</text>
</comment>
<feature type="transmembrane region" description="Helical" evidence="1">
    <location>
        <begin position="247"/>
        <end position="270"/>
    </location>
</feature>
<feature type="transmembrane region" description="Helical" evidence="1">
    <location>
        <begin position="202"/>
        <end position="227"/>
    </location>
</feature>
<evidence type="ECO:0000313" key="3">
    <source>
        <dbReference type="EMBL" id="MBS4182152.1"/>
    </source>
</evidence>
<evidence type="ECO:0000256" key="1">
    <source>
        <dbReference type="SAM" id="Phobius"/>
    </source>
</evidence>
<name>A0A942Y8A3_9BACI</name>
<feature type="transmembrane region" description="Helical" evidence="1">
    <location>
        <begin position="72"/>
        <end position="96"/>
    </location>
</feature>
<feature type="domain" description="DUF1206" evidence="2">
    <location>
        <begin position="206"/>
        <end position="274"/>
    </location>
</feature>
<keyword evidence="1" id="KW-0812">Transmembrane</keyword>
<keyword evidence="1" id="KW-0472">Membrane</keyword>
<reference evidence="3" key="1">
    <citation type="submission" date="2021-05" db="EMBL/GenBank/DDBJ databases">
        <title>Novel Bacillus species.</title>
        <authorList>
            <person name="Liu G."/>
        </authorList>
    </citation>
    <scope>NUCLEOTIDE SEQUENCE</scope>
    <source>
        <strain evidence="3">FJAT-50051</strain>
    </source>
</reference>
<sequence length="277" mass="28148">MDGQAERAAKDAGRQAKRAADSRWFEVTARAGYVGSGIVHLLIGYLAVSLGVGNASSGRETDQSGALQQLAAVPGGVVLLWLVAVGTAALTVRLVVEAVVGGRSDSTRAWANRAKDVGKAVVYGVIAYSAASFAVGAGKSSSGSTRSAAAKALATPGGVFLLLLVAAVAVAIGIGLVVIGVRRSFRKQIVRPPRSLDRPVTVLAVVGYVGKGVAVVVVGVLVAVAALRSDPDQATGLDGAFDALRSMPGGVFVLVAVGIGFLAFGVYSFFRARFARL</sequence>
<dbReference type="InterPro" id="IPR009597">
    <property type="entry name" value="DUF1206"/>
</dbReference>